<keyword evidence="8 12" id="KW-0663">Pyridoxal phosphate</keyword>
<evidence type="ECO:0000256" key="11">
    <source>
        <dbReference type="ARBA" id="ARBA00049047"/>
    </source>
</evidence>
<feature type="domain" description="Tryptophan synthase beta chain-like PALP" evidence="13">
    <location>
        <begin position="69"/>
        <end position="409"/>
    </location>
</feature>
<comment type="subunit">
    <text evidence="5 12">Tetramer of two alpha and two beta chains.</text>
</comment>
<dbReference type="Gene3D" id="3.40.50.1100">
    <property type="match status" value="2"/>
</dbReference>
<dbReference type="EC" id="4.2.1.20" evidence="12"/>
<comment type="catalytic activity">
    <reaction evidence="11 12">
        <text>(1S,2R)-1-C-(indol-3-yl)glycerol 3-phosphate + L-serine = D-glyceraldehyde 3-phosphate + L-tryptophan + H2O</text>
        <dbReference type="Rhea" id="RHEA:10532"/>
        <dbReference type="ChEBI" id="CHEBI:15377"/>
        <dbReference type="ChEBI" id="CHEBI:33384"/>
        <dbReference type="ChEBI" id="CHEBI:57912"/>
        <dbReference type="ChEBI" id="CHEBI:58866"/>
        <dbReference type="ChEBI" id="CHEBI:59776"/>
        <dbReference type="EC" id="4.2.1.20"/>
    </reaction>
</comment>
<dbReference type="InterPro" id="IPR006316">
    <property type="entry name" value="Trp_synth_b-like"/>
</dbReference>
<comment type="similarity">
    <text evidence="4 12">Belongs to the TrpB family.</text>
</comment>
<dbReference type="AlphaFoldDB" id="A0A833EC07"/>
<evidence type="ECO:0000256" key="3">
    <source>
        <dbReference type="ARBA" id="ARBA00004733"/>
    </source>
</evidence>
<proteinExistence type="inferred from homology"/>
<evidence type="ECO:0000259" key="13">
    <source>
        <dbReference type="Pfam" id="PF00291"/>
    </source>
</evidence>
<comment type="caution">
    <text evidence="14">The sequence shown here is derived from an EMBL/GenBank/DDBJ whole genome shotgun (WGS) entry which is preliminary data.</text>
</comment>
<dbReference type="Pfam" id="PF00291">
    <property type="entry name" value="PALP"/>
    <property type="match status" value="1"/>
</dbReference>
<dbReference type="GO" id="GO:0005737">
    <property type="term" value="C:cytoplasm"/>
    <property type="evidence" value="ECO:0007669"/>
    <property type="project" value="TreeGrafter"/>
</dbReference>
<comment type="cofactor">
    <cofactor evidence="1 12">
        <name>pyridoxal 5'-phosphate</name>
        <dbReference type="ChEBI" id="CHEBI:597326"/>
    </cofactor>
</comment>
<dbReference type="NCBIfam" id="TIGR01415">
    <property type="entry name" value="trpB_rel"/>
    <property type="match status" value="1"/>
</dbReference>
<gene>
    <name evidence="12" type="primary">trpB</name>
    <name evidence="14" type="ORF">EYH45_04585</name>
</gene>
<keyword evidence="7 12" id="KW-0822">Tryptophan biosynthesis</keyword>
<dbReference type="PIRSF" id="PIRSF500824">
    <property type="entry name" value="TrpB_prok"/>
    <property type="match status" value="1"/>
</dbReference>
<keyword evidence="6 12" id="KW-0028">Amino-acid biosynthesis</keyword>
<evidence type="ECO:0000256" key="10">
    <source>
        <dbReference type="ARBA" id="ARBA00023239"/>
    </source>
</evidence>
<evidence type="ECO:0000256" key="1">
    <source>
        <dbReference type="ARBA" id="ARBA00001933"/>
    </source>
</evidence>
<accession>A0A833EC07</accession>
<keyword evidence="10 12" id="KW-0456">Lyase</keyword>
<evidence type="ECO:0000256" key="8">
    <source>
        <dbReference type="ARBA" id="ARBA00022898"/>
    </source>
</evidence>
<dbReference type="InterPro" id="IPR023026">
    <property type="entry name" value="Trp_synth_beta/beta-like"/>
</dbReference>
<evidence type="ECO:0000256" key="9">
    <source>
        <dbReference type="ARBA" id="ARBA00023141"/>
    </source>
</evidence>
<dbReference type="Proteomes" id="UP000608579">
    <property type="component" value="Unassembled WGS sequence"/>
</dbReference>
<reference evidence="14" key="1">
    <citation type="journal article" date="2020" name="ISME J.">
        <title>Gammaproteobacteria mediating utilization of methyl-, sulfur- and petroleum organic compounds in deep ocean hydrothermal plumes.</title>
        <authorList>
            <person name="Zhou Z."/>
            <person name="Liu Y."/>
            <person name="Pan J."/>
            <person name="Cron B.R."/>
            <person name="Toner B.M."/>
            <person name="Anantharaman K."/>
            <person name="Breier J.A."/>
            <person name="Dick G.J."/>
            <person name="Li M."/>
        </authorList>
    </citation>
    <scope>NUCLEOTIDE SEQUENCE</scope>
    <source>
        <strain evidence="14">SZUA-1515</strain>
    </source>
</reference>
<keyword evidence="9 12" id="KW-0057">Aromatic amino acid biosynthesis</keyword>
<evidence type="ECO:0000256" key="12">
    <source>
        <dbReference type="HAMAP-Rule" id="MF_00133"/>
    </source>
</evidence>
<evidence type="ECO:0000256" key="4">
    <source>
        <dbReference type="ARBA" id="ARBA00009982"/>
    </source>
</evidence>
<dbReference type="UniPathway" id="UPA00035">
    <property type="reaction ID" value="UER00044"/>
</dbReference>
<dbReference type="InterPro" id="IPR036052">
    <property type="entry name" value="TrpB-like_PALP_sf"/>
</dbReference>
<protein>
    <recommendedName>
        <fullName evidence="12">Tryptophan synthase beta chain</fullName>
        <ecNumber evidence="12">4.2.1.20</ecNumber>
    </recommendedName>
</protein>
<dbReference type="GO" id="GO:0030170">
    <property type="term" value="F:pyridoxal phosphate binding"/>
    <property type="evidence" value="ECO:0007669"/>
    <property type="project" value="InterPro"/>
</dbReference>
<evidence type="ECO:0000313" key="14">
    <source>
        <dbReference type="EMBL" id="HIQ29824.1"/>
    </source>
</evidence>
<evidence type="ECO:0000313" key="15">
    <source>
        <dbReference type="Proteomes" id="UP000608579"/>
    </source>
</evidence>
<evidence type="ECO:0000256" key="2">
    <source>
        <dbReference type="ARBA" id="ARBA00002786"/>
    </source>
</evidence>
<sequence length="424" mass="46722">MATLPNRWYNILPDLPKPLPPPRDPESFEEYSRIENLPKLFPAELLDQEISPQRYIEIPDAILEAYKSLGRPTPLIRAKRLEQLLNTPAQIFYKREDTNPTGSHKPNTALPQAYYAYKENSKYLVTETGAGQWGSAVALAASLFGLRCLVFMTRSSYLQKPYRRYLMSIYGAEVLPSPSGRTKPGSELLREDPEHPGSLGIAISEAVETVLGGEGYRYAVGSVMNFTLIHQSVIGLEAVKQMEEEGLTPDVVVACVGGGSNFAGIAFPMLGAKLSSGDFRHTRFVAVESSAAPRMTGGKYCYEFADTAGIMPMLKMYNVGRGYVPPPVHAAGLRYHGLAPAISLLLRERLVEPRAYSQEEAFEAARVFARAEGVLPAPETAHAVRYVIEEAVECRRRGRGEVILLCLSGHGLLDLQSYGEVLKL</sequence>
<dbReference type="InterPro" id="IPR001926">
    <property type="entry name" value="TrpB-like_PALP"/>
</dbReference>
<comment type="function">
    <text evidence="2 12">The beta subunit is responsible for the synthesis of L-tryptophan from indole and L-serine.</text>
</comment>
<dbReference type="GO" id="GO:0052684">
    <property type="term" value="F:L-serine hydro-lyase (adding indole, L-tryptophan-forming) activity"/>
    <property type="evidence" value="ECO:0007669"/>
    <property type="project" value="TreeGrafter"/>
</dbReference>
<dbReference type="GO" id="GO:0004834">
    <property type="term" value="F:tryptophan synthase activity"/>
    <property type="evidence" value="ECO:0007669"/>
    <property type="project" value="UniProtKB-UniRule"/>
</dbReference>
<evidence type="ECO:0000256" key="5">
    <source>
        <dbReference type="ARBA" id="ARBA00011270"/>
    </source>
</evidence>
<dbReference type="HAMAP" id="MF_00133">
    <property type="entry name" value="Trp_synth_beta"/>
    <property type="match status" value="1"/>
</dbReference>
<dbReference type="PANTHER" id="PTHR48077:SF6">
    <property type="entry name" value="TRYPTOPHAN SYNTHASE"/>
    <property type="match status" value="1"/>
</dbReference>
<organism evidence="14 15">
    <name type="scientific">Caldiarchaeum subterraneum</name>
    <dbReference type="NCBI Taxonomy" id="311458"/>
    <lineage>
        <taxon>Archaea</taxon>
        <taxon>Nitrososphaerota</taxon>
        <taxon>Candidatus Caldarchaeales</taxon>
        <taxon>Candidatus Caldarchaeaceae</taxon>
        <taxon>Candidatus Caldarchaeum</taxon>
    </lineage>
</organism>
<dbReference type="NCBIfam" id="NF009057">
    <property type="entry name" value="PRK12391.1"/>
    <property type="match status" value="1"/>
</dbReference>
<feature type="modified residue" description="N6-(pyridoxal phosphate)lysine" evidence="12">
    <location>
        <position position="105"/>
    </location>
</feature>
<dbReference type="PIRSF" id="PIRSF001413">
    <property type="entry name" value="Trp_syn_beta"/>
    <property type="match status" value="1"/>
</dbReference>
<dbReference type="SUPFAM" id="SSF53686">
    <property type="entry name" value="Tryptophan synthase beta subunit-like PLP-dependent enzymes"/>
    <property type="match status" value="1"/>
</dbReference>
<name>A0A833EC07_CALS0</name>
<dbReference type="PANTHER" id="PTHR48077">
    <property type="entry name" value="TRYPTOPHAN SYNTHASE-RELATED"/>
    <property type="match status" value="1"/>
</dbReference>
<evidence type="ECO:0000256" key="6">
    <source>
        <dbReference type="ARBA" id="ARBA00022605"/>
    </source>
</evidence>
<evidence type="ECO:0000256" key="7">
    <source>
        <dbReference type="ARBA" id="ARBA00022822"/>
    </source>
</evidence>
<dbReference type="EMBL" id="DQVM01000087">
    <property type="protein sequence ID" value="HIQ29824.1"/>
    <property type="molecule type" value="Genomic_DNA"/>
</dbReference>
<comment type="pathway">
    <text evidence="3 12">Amino-acid biosynthesis; L-tryptophan biosynthesis; L-tryptophan from chorismate: step 5/5.</text>
</comment>